<name>A0A0K0F4N9_STRVS</name>
<sequence length="276" mass="30216">MMSSFDGKVVVITGGSIGIGKAIAFEYAKNNAKIVVVARNLDALTSTRNQFISNGINEENILTISVDISDEDAAKIVIKKTIEKYGKLDILVNNAGVNGKPGISDFYSMELYDYINNINVRGVIRLTEEAIPYLAKTKGNIINISSIGSTIPMRTTIYYSMSKASIDIYTQGLAGRLSRKGIRVNSINPGFVETSIFTKSPVHQGSNIGADEMIEKMKPMVKNKVPLKRFAKPEEIAKFVLFISSDDASYCTGGNYLIDGGIKVFPSFIKNLNFKL</sequence>
<dbReference type="Gene3D" id="3.40.50.720">
    <property type="entry name" value="NAD(P)-binding Rossmann-like Domain"/>
    <property type="match status" value="1"/>
</dbReference>
<keyword evidence="1" id="KW-0560">Oxidoreductase</keyword>
<organism evidence="2 3">
    <name type="scientific">Strongyloides venezuelensis</name>
    <name type="common">Threadworm</name>
    <dbReference type="NCBI Taxonomy" id="75913"/>
    <lineage>
        <taxon>Eukaryota</taxon>
        <taxon>Metazoa</taxon>
        <taxon>Ecdysozoa</taxon>
        <taxon>Nematoda</taxon>
        <taxon>Chromadorea</taxon>
        <taxon>Rhabditida</taxon>
        <taxon>Tylenchina</taxon>
        <taxon>Panagrolaimomorpha</taxon>
        <taxon>Strongyloidoidea</taxon>
        <taxon>Strongyloididae</taxon>
        <taxon>Strongyloides</taxon>
    </lineage>
</organism>
<dbReference type="AlphaFoldDB" id="A0A0K0F4N9"/>
<evidence type="ECO:0000256" key="1">
    <source>
        <dbReference type="ARBA" id="ARBA00023002"/>
    </source>
</evidence>
<dbReference type="InterPro" id="IPR002347">
    <property type="entry name" value="SDR_fam"/>
</dbReference>
<proteinExistence type="predicted"/>
<evidence type="ECO:0000313" key="3">
    <source>
        <dbReference type="WBParaSite" id="SVE_0377800.1"/>
    </source>
</evidence>
<dbReference type="SUPFAM" id="SSF51735">
    <property type="entry name" value="NAD(P)-binding Rossmann-fold domains"/>
    <property type="match status" value="1"/>
</dbReference>
<dbReference type="PANTHER" id="PTHR43975">
    <property type="entry name" value="ZGC:101858"/>
    <property type="match status" value="1"/>
</dbReference>
<dbReference type="PROSITE" id="PS00061">
    <property type="entry name" value="ADH_SHORT"/>
    <property type="match status" value="1"/>
</dbReference>
<dbReference type="InterPro" id="IPR036291">
    <property type="entry name" value="NAD(P)-bd_dom_sf"/>
</dbReference>
<protein>
    <submittedName>
        <fullName evidence="3">Oxidoreductase</fullName>
    </submittedName>
</protein>
<evidence type="ECO:0000313" key="2">
    <source>
        <dbReference type="Proteomes" id="UP000035680"/>
    </source>
</evidence>
<dbReference type="Pfam" id="PF13561">
    <property type="entry name" value="adh_short_C2"/>
    <property type="match status" value="1"/>
</dbReference>
<reference evidence="2" key="1">
    <citation type="submission" date="2014-07" db="EMBL/GenBank/DDBJ databases">
        <authorList>
            <person name="Martin A.A"/>
            <person name="De Silva N."/>
        </authorList>
    </citation>
    <scope>NUCLEOTIDE SEQUENCE</scope>
</reference>
<dbReference type="Proteomes" id="UP000035680">
    <property type="component" value="Unassembled WGS sequence"/>
</dbReference>
<dbReference type="PANTHER" id="PTHR43975:SF2">
    <property type="entry name" value="EG:BACR7A4.14 PROTEIN-RELATED"/>
    <property type="match status" value="1"/>
</dbReference>
<keyword evidence="2" id="KW-1185">Reference proteome</keyword>
<dbReference type="PRINTS" id="PR00081">
    <property type="entry name" value="GDHRDH"/>
</dbReference>
<dbReference type="GO" id="GO:0016491">
    <property type="term" value="F:oxidoreductase activity"/>
    <property type="evidence" value="ECO:0007669"/>
    <property type="project" value="UniProtKB-KW"/>
</dbReference>
<accession>A0A0K0F4N9</accession>
<dbReference type="FunFam" id="3.40.50.720:FF:000084">
    <property type="entry name" value="Short-chain dehydrogenase reductase"/>
    <property type="match status" value="1"/>
</dbReference>
<reference evidence="3" key="2">
    <citation type="submission" date="2015-08" db="UniProtKB">
        <authorList>
            <consortium name="WormBaseParasite"/>
        </authorList>
    </citation>
    <scope>IDENTIFICATION</scope>
</reference>
<dbReference type="PRINTS" id="PR00080">
    <property type="entry name" value="SDRFAMILY"/>
</dbReference>
<dbReference type="STRING" id="75913.A0A0K0F4N9"/>
<dbReference type="InterPro" id="IPR020904">
    <property type="entry name" value="Sc_DH/Rdtase_CS"/>
</dbReference>
<dbReference type="WBParaSite" id="SVE_0377800.1">
    <property type="protein sequence ID" value="SVE_0377800.1"/>
    <property type="gene ID" value="SVE_0377800"/>
</dbReference>